<feature type="region of interest" description="Disordered" evidence="12">
    <location>
        <begin position="237"/>
        <end position="373"/>
    </location>
</feature>
<feature type="domain" description="PI31 proteasome regulator N-terminal" evidence="14">
    <location>
        <begin position="112"/>
        <end position="243"/>
    </location>
</feature>
<evidence type="ECO:0000256" key="10">
    <source>
        <dbReference type="ARBA" id="ARBA00022990"/>
    </source>
</evidence>
<dbReference type="GO" id="GO:0005783">
    <property type="term" value="C:endoplasmic reticulum"/>
    <property type="evidence" value="ECO:0007669"/>
    <property type="project" value="UniProtKB-SubCell"/>
</dbReference>
<feature type="compositionally biased region" description="Basic and acidic residues" evidence="12">
    <location>
        <begin position="243"/>
        <end position="260"/>
    </location>
</feature>
<dbReference type="GO" id="GO:0043161">
    <property type="term" value="P:proteasome-mediated ubiquitin-dependent protein catabolic process"/>
    <property type="evidence" value="ECO:0007669"/>
    <property type="project" value="InterPro"/>
</dbReference>
<organism evidence="15 16">
    <name type="scientific">Chelydra serpentina</name>
    <name type="common">Snapping turtle</name>
    <name type="synonym">Testudo serpentina</name>
    <dbReference type="NCBI Taxonomy" id="8475"/>
    <lineage>
        <taxon>Eukaryota</taxon>
        <taxon>Metazoa</taxon>
        <taxon>Chordata</taxon>
        <taxon>Craniata</taxon>
        <taxon>Vertebrata</taxon>
        <taxon>Euteleostomi</taxon>
        <taxon>Archelosauria</taxon>
        <taxon>Testudinata</taxon>
        <taxon>Testudines</taxon>
        <taxon>Cryptodira</taxon>
        <taxon>Durocryptodira</taxon>
        <taxon>Americhelydia</taxon>
        <taxon>Chelydroidea</taxon>
        <taxon>Chelydridae</taxon>
        <taxon>Chelydra</taxon>
    </lineage>
</organism>
<dbReference type="EMBL" id="JAHGAV010000017">
    <property type="protein sequence ID" value="KAG6938504.1"/>
    <property type="molecule type" value="Genomic_DNA"/>
</dbReference>
<dbReference type="PANTHER" id="PTHR13266:SF1">
    <property type="entry name" value="PROTEASOME INHIBITOR PI31 SUBUNIT"/>
    <property type="match status" value="1"/>
</dbReference>
<evidence type="ECO:0000256" key="5">
    <source>
        <dbReference type="ARBA" id="ARBA00022481"/>
    </source>
</evidence>
<dbReference type="GO" id="GO:0004866">
    <property type="term" value="F:endopeptidase inhibitor activity"/>
    <property type="evidence" value="ECO:0007669"/>
    <property type="project" value="InterPro"/>
</dbReference>
<keyword evidence="9" id="KW-0647">Proteasome</keyword>
<evidence type="ECO:0000313" key="16">
    <source>
        <dbReference type="Proteomes" id="UP000765507"/>
    </source>
</evidence>
<feature type="non-terminal residue" evidence="15">
    <location>
        <position position="1"/>
    </location>
</feature>
<accession>A0A8T1TCJ1</accession>
<dbReference type="OrthoDB" id="68090at2759"/>
<dbReference type="Pfam" id="PF11566">
    <property type="entry name" value="PI31_Prot_N"/>
    <property type="match status" value="1"/>
</dbReference>
<gene>
    <name evidence="15" type="primary">PSMF1</name>
    <name evidence="15" type="ORF">G0U57_005764</name>
</gene>
<comment type="function">
    <text evidence="11">Plays an important role in control of proteasome function. Inhibits the hydrolysis of protein and peptide substrates by the 20S proteasome. Also inhibits the activation of the proteasome by the proteasome regulatory proteins PA700 and PA28.</text>
</comment>
<keyword evidence="5" id="KW-0488">Methylation</keyword>
<comment type="caution">
    <text evidence="15">The sequence shown here is derived from an EMBL/GenBank/DDBJ whole genome shotgun (WGS) entry which is preliminary data.</text>
</comment>
<reference evidence="15 16" key="1">
    <citation type="journal article" date="2020" name="G3 (Bethesda)">
        <title>Draft Genome of the Common Snapping Turtle, Chelydra serpentina, a Model for Phenotypic Plasticity in Reptiles.</title>
        <authorList>
            <person name="Das D."/>
            <person name="Singh S.K."/>
            <person name="Bierstedt J."/>
            <person name="Erickson A."/>
            <person name="Galli G.L.J."/>
            <person name="Crossley D.A. 2nd"/>
            <person name="Rhen T."/>
        </authorList>
    </citation>
    <scope>NUCLEOTIDE SEQUENCE [LARGE SCALE GENOMIC DNA]</scope>
    <source>
        <strain evidence="15">KW</strain>
    </source>
</reference>
<evidence type="ECO:0000256" key="6">
    <source>
        <dbReference type="ARBA" id="ARBA00022490"/>
    </source>
</evidence>
<keyword evidence="7" id="KW-0597">Phosphoprotein</keyword>
<dbReference type="FunFam" id="3.40.1000.30:FF:000002">
    <property type="entry name" value="Proteasome inhibitor PI31 subunit"/>
    <property type="match status" value="1"/>
</dbReference>
<dbReference type="InterPro" id="IPR045128">
    <property type="entry name" value="PI31-like"/>
</dbReference>
<evidence type="ECO:0000256" key="7">
    <source>
        <dbReference type="ARBA" id="ARBA00022553"/>
    </source>
</evidence>
<dbReference type="Proteomes" id="UP000765507">
    <property type="component" value="Unassembled WGS sequence"/>
</dbReference>
<evidence type="ECO:0000256" key="11">
    <source>
        <dbReference type="ARBA" id="ARBA00024805"/>
    </source>
</evidence>
<evidence type="ECO:0000256" key="9">
    <source>
        <dbReference type="ARBA" id="ARBA00022942"/>
    </source>
</evidence>
<comment type="subcellular location">
    <subcellularLocation>
        <location evidence="2">Cytoplasm</location>
    </subcellularLocation>
    <subcellularLocation>
        <location evidence="1">Endoplasmic reticulum</location>
    </subcellularLocation>
</comment>
<proteinExistence type="inferred from homology"/>
<feature type="domain" description="PI31 proteasome regulator C-terminal" evidence="13">
    <location>
        <begin position="281"/>
        <end position="350"/>
    </location>
</feature>
<evidence type="ECO:0000259" key="13">
    <source>
        <dbReference type="Pfam" id="PF08577"/>
    </source>
</evidence>
<keyword evidence="10" id="KW-0007">Acetylation</keyword>
<keyword evidence="16" id="KW-1185">Reference proteome</keyword>
<comment type="similarity">
    <text evidence="3">Belongs to the proteasome inhibitor PI31 family.</text>
</comment>
<name>A0A8T1TCJ1_CHESE</name>
<dbReference type="Pfam" id="PF08577">
    <property type="entry name" value="PI31_Prot_C"/>
    <property type="match status" value="1"/>
</dbReference>
<evidence type="ECO:0000313" key="15">
    <source>
        <dbReference type="EMBL" id="KAG6938504.1"/>
    </source>
</evidence>
<dbReference type="PANTHER" id="PTHR13266">
    <property type="entry name" value="PROTEASOME INHIBITOR"/>
    <property type="match status" value="1"/>
</dbReference>
<dbReference type="GO" id="GO:0070628">
    <property type="term" value="F:proteasome binding"/>
    <property type="evidence" value="ECO:0007669"/>
    <property type="project" value="InterPro"/>
</dbReference>
<evidence type="ECO:0000259" key="14">
    <source>
        <dbReference type="Pfam" id="PF11566"/>
    </source>
</evidence>
<evidence type="ECO:0000256" key="2">
    <source>
        <dbReference type="ARBA" id="ARBA00004496"/>
    </source>
</evidence>
<sequence>EDSGEVARRCSNKLRQFRAWRSPGGCGSLPPPARRVTPAPRAGSEPGAGQPRSSPAPALLQRKEPERLAARFQRGPPGASASPSPGRAVPTHGRGPGGSMAGLELLYASQAPGLSRPQDSLLCFVHWQLVTHQYRALGTGDQPGPNERKSELLPAGWNANQDLYTLRYKSTDDHRELLLKAIMVDSSMILNVMDCSSKQVADLTLTVADYIDPEHLDDFHRVYKNVEELQTRVVTGIISPLGDPKEKGDPKKEPKPEKKVPPASTQDYDPLRIPPWQPLGGRQPSWPDPRDPFAVGGEDLDPFGGRRGGMIADPLRSGFRRPLIDPSSGLPSRLPPGAVPPGARFDPFGPGGSRPAGPDPDHLPPPGYDDMFM</sequence>
<evidence type="ECO:0000256" key="1">
    <source>
        <dbReference type="ARBA" id="ARBA00004240"/>
    </source>
</evidence>
<evidence type="ECO:0000256" key="4">
    <source>
        <dbReference type="ARBA" id="ARBA00015575"/>
    </source>
</evidence>
<keyword evidence="6" id="KW-0963">Cytoplasm</keyword>
<dbReference type="AlphaFoldDB" id="A0A8T1TCJ1"/>
<feature type="compositionally biased region" description="Low complexity" evidence="12">
    <location>
        <begin position="74"/>
        <end position="88"/>
    </location>
</feature>
<protein>
    <recommendedName>
        <fullName evidence="4">Proteasome inhibitor PI31 subunit</fullName>
    </recommendedName>
</protein>
<dbReference type="InterPro" id="IPR013886">
    <property type="entry name" value="PI31_Prot_C"/>
</dbReference>
<evidence type="ECO:0000256" key="8">
    <source>
        <dbReference type="ARBA" id="ARBA00022824"/>
    </source>
</evidence>
<dbReference type="GO" id="GO:0000502">
    <property type="term" value="C:proteasome complex"/>
    <property type="evidence" value="ECO:0007669"/>
    <property type="project" value="UniProtKB-KW"/>
</dbReference>
<evidence type="ECO:0000256" key="12">
    <source>
        <dbReference type="SAM" id="MobiDB-lite"/>
    </source>
</evidence>
<dbReference type="Gene3D" id="3.40.1000.30">
    <property type="match status" value="1"/>
</dbReference>
<keyword evidence="8" id="KW-0256">Endoplasmic reticulum</keyword>
<feature type="region of interest" description="Disordered" evidence="12">
    <location>
        <begin position="20"/>
        <end position="97"/>
    </location>
</feature>
<evidence type="ECO:0000256" key="3">
    <source>
        <dbReference type="ARBA" id="ARBA00006405"/>
    </source>
</evidence>
<dbReference type="InterPro" id="IPR021625">
    <property type="entry name" value="PI31_Prot_N"/>
</dbReference>